<feature type="transmembrane region" description="Helical" evidence="8">
    <location>
        <begin position="233"/>
        <end position="252"/>
    </location>
</feature>
<evidence type="ECO:0000256" key="3">
    <source>
        <dbReference type="ARBA" id="ARBA00022448"/>
    </source>
</evidence>
<protein>
    <submittedName>
        <fullName evidence="9">Choline transporter</fullName>
    </submittedName>
</protein>
<keyword evidence="6 8" id="KW-1133">Transmembrane helix</keyword>
<feature type="transmembrane region" description="Helical" evidence="8">
    <location>
        <begin position="351"/>
        <end position="376"/>
    </location>
</feature>
<feature type="transmembrane region" description="Helical" evidence="8">
    <location>
        <begin position="414"/>
        <end position="440"/>
    </location>
</feature>
<dbReference type="PANTHER" id="PTHR30047">
    <property type="entry name" value="HIGH-AFFINITY CHOLINE TRANSPORT PROTEIN-RELATED"/>
    <property type="match status" value="1"/>
</dbReference>
<name>A0A081NHI3_9GAMM</name>
<dbReference type="AlphaFoldDB" id="A0A081NHI3"/>
<dbReference type="GO" id="GO:0022857">
    <property type="term" value="F:transmembrane transporter activity"/>
    <property type="evidence" value="ECO:0007669"/>
    <property type="project" value="InterPro"/>
</dbReference>
<evidence type="ECO:0000256" key="1">
    <source>
        <dbReference type="ARBA" id="ARBA00004651"/>
    </source>
</evidence>
<feature type="transmembrane region" description="Helical" evidence="8">
    <location>
        <begin position="479"/>
        <end position="497"/>
    </location>
</feature>
<evidence type="ECO:0000256" key="2">
    <source>
        <dbReference type="ARBA" id="ARBA00005658"/>
    </source>
</evidence>
<organism evidence="9 10">
    <name type="scientific">Endozoicomonas numazuensis</name>
    <dbReference type="NCBI Taxonomy" id="1137799"/>
    <lineage>
        <taxon>Bacteria</taxon>
        <taxon>Pseudomonadati</taxon>
        <taxon>Pseudomonadota</taxon>
        <taxon>Gammaproteobacteria</taxon>
        <taxon>Oceanospirillales</taxon>
        <taxon>Endozoicomonadaceae</taxon>
        <taxon>Endozoicomonas</taxon>
    </lineage>
</organism>
<dbReference type="Pfam" id="PF02028">
    <property type="entry name" value="BCCT"/>
    <property type="match status" value="1"/>
</dbReference>
<feature type="transmembrane region" description="Helical" evidence="8">
    <location>
        <begin position="321"/>
        <end position="339"/>
    </location>
</feature>
<proteinExistence type="inferred from homology"/>
<dbReference type="Proteomes" id="UP000028073">
    <property type="component" value="Unassembled WGS sequence"/>
</dbReference>
<dbReference type="NCBIfam" id="TIGR00842">
    <property type="entry name" value="bcct"/>
    <property type="match status" value="1"/>
</dbReference>
<feature type="transmembrane region" description="Helical" evidence="8">
    <location>
        <begin position="92"/>
        <end position="113"/>
    </location>
</feature>
<dbReference type="InterPro" id="IPR000060">
    <property type="entry name" value="BCCT_transptr"/>
</dbReference>
<gene>
    <name evidence="9" type="ORF">GZ78_09740</name>
</gene>
<dbReference type="STRING" id="1137799.GZ78_09740"/>
<keyword evidence="5 8" id="KW-0812">Transmembrane</keyword>
<comment type="similarity">
    <text evidence="2">Belongs to the BCCT transporter (TC 2.A.15) family.</text>
</comment>
<evidence type="ECO:0000256" key="6">
    <source>
        <dbReference type="ARBA" id="ARBA00022989"/>
    </source>
</evidence>
<evidence type="ECO:0000256" key="8">
    <source>
        <dbReference type="SAM" id="Phobius"/>
    </source>
</evidence>
<dbReference type="PANTHER" id="PTHR30047:SF7">
    <property type="entry name" value="HIGH-AFFINITY CHOLINE TRANSPORT PROTEIN"/>
    <property type="match status" value="1"/>
</dbReference>
<evidence type="ECO:0000256" key="5">
    <source>
        <dbReference type="ARBA" id="ARBA00022692"/>
    </source>
</evidence>
<dbReference type="GO" id="GO:0005886">
    <property type="term" value="C:plasma membrane"/>
    <property type="evidence" value="ECO:0007669"/>
    <property type="project" value="UniProtKB-SubCell"/>
</dbReference>
<comment type="caution">
    <text evidence="9">The sequence shown here is derived from an EMBL/GenBank/DDBJ whole genome shotgun (WGS) entry which is preliminary data.</text>
</comment>
<evidence type="ECO:0000313" key="10">
    <source>
        <dbReference type="Proteomes" id="UP000028073"/>
    </source>
</evidence>
<keyword evidence="10" id="KW-1185">Reference proteome</keyword>
<comment type="subcellular location">
    <subcellularLocation>
        <location evidence="1">Cell membrane</location>
        <topology evidence="1">Multi-pass membrane protein</topology>
    </subcellularLocation>
</comment>
<dbReference type="eggNOG" id="COG1292">
    <property type="taxonomic scope" value="Bacteria"/>
</dbReference>
<feature type="transmembrane region" description="Helical" evidence="8">
    <location>
        <begin position="53"/>
        <end position="72"/>
    </location>
</feature>
<reference evidence="9 10" key="1">
    <citation type="submission" date="2014-06" db="EMBL/GenBank/DDBJ databases">
        <title>Whole Genome Sequences of Three Symbiotic Endozoicomonas Bacteria.</title>
        <authorList>
            <person name="Neave M.J."/>
            <person name="Apprill A."/>
            <person name="Voolstra C.R."/>
        </authorList>
    </citation>
    <scope>NUCLEOTIDE SEQUENCE [LARGE SCALE GENOMIC DNA]</scope>
    <source>
        <strain evidence="9 10">DSM 25634</strain>
    </source>
</reference>
<feature type="transmembrane region" description="Helical" evidence="8">
    <location>
        <begin position="264"/>
        <end position="284"/>
    </location>
</feature>
<evidence type="ECO:0000256" key="7">
    <source>
        <dbReference type="ARBA" id="ARBA00023136"/>
    </source>
</evidence>
<keyword evidence="4" id="KW-1003">Cell membrane</keyword>
<dbReference type="EMBL" id="JOKH01000002">
    <property type="protein sequence ID" value="KEQ17906.1"/>
    <property type="molecule type" value="Genomic_DNA"/>
</dbReference>
<dbReference type="OrthoDB" id="9775735at2"/>
<evidence type="ECO:0000256" key="4">
    <source>
        <dbReference type="ARBA" id="ARBA00022475"/>
    </source>
</evidence>
<evidence type="ECO:0000313" key="9">
    <source>
        <dbReference type="EMBL" id="KEQ17906.1"/>
    </source>
</evidence>
<keyword evidence="3" id="KW-0813">Transport</keyword>
<feature type="transmembrane region" description="Helical" evidence="8">
    <location>
        <begin position="147"/>
        <end position="165"/>
    </location>
</feature>
<sequence>MRAKSGLLRGLNPPMAVTAMTIIALFLLAGAFRPELAAESFTGLRDYIIAGFKWYYILVVALFFFFAVFLIFSRFGDIVLGDDDQKPEFSYFSWFSMLFGAGMGIGLIFWSIAEPIFHFQSNPFITEGGTPESAQVAMRLMFFHWGMHPWAIYVVVGLSLAFFSYRRKLPLAIRSVLYPILGERIYGFWGHAVDVLAVFGTVFGVATSLGLGVSQVNTGLNQLLGIDVSMTNQLILIAVISCIATLSVVSGVGKGVRILSELNLWLSILILLFFVALGPTIYILNSYVQNIGDYLSHIVSLSFWTNSEADGVSSWQSSWTTFYWGWWISWSPFVGMFIARISKGRTIREFAIGVLLVPSLLGMFWLTAFGGTALHIELFGSGGVIDAVNNDVTVALYETISLMNTGWIEPAAKVLVTLLICTYFITSCDSGTLVITTLLSVGDDEPPMRHRIVWGVGQGLVAAILLLTGGLAALQAASIIAGLPFSIIMLFMCYALITGLRNEKTRLYEDRIRLRAQDASPHMNLLERIGPGN</sequence>
<accession>A0A081NHI3</accession>
<feature type="transmembrane region" description="Helical" evidence="8">
    <location>
        <begin position="186"/>
        <end position="213"/>
    </location>
</feature>
<feature type="transmembrane region" description="Helical" evidence="8">
    <location>
        <begin position="452"/>
        <end position="473"/>
    </location>
</feature>
<keyword evidence="7 8" id="KW-0472">Membrane</keyword>
<dbReference type="RefSeq" id="WP_034834853.1">
    <property type="nucleotide sequence ID" value="NZ_JOKH01000002.1"/>
</dbReference>